<dbReference type="PANTHER" id="PTHR45615:SF40">
    <property type="entry name" value="MYOSIN HEAVY CHAIN, NON-MUSCLE"/>
    <property type="match status" value="1"/>
</dbReference>
<feature type="region of interest" description="Disordered" evidence="1">
    <location>
        <begin position="214"/>
        <end position="334"/>
    </location>
</feature>
<name>A0A7S1TJ85_9RHOD</name>
<feature type="compositionally biased region" description="Low complexity" evidence="1">
    <location>
        <begin position="301"/>
        <end position="317"/>
    </location>
</feature>
<dbReference type="GO" id="GO:0032982">
    <property type="term" value="C:myosin filament"/>
    <property type="evidence" value="ECO:0007669"/>
    <property type="project" value="TreeGrafter"/>
</dbReference>
<evidence type="ECO:0000256" key="1">
    <source>
        <dbReference type="SAM" id="MobiDB-lite"/>
    </source>
</evidence>
<dbReference type="GO" id="GO:0016460">
    <property type="term" value="C:myosin II complex"/>
    <property type="evidence" value="ECO:0007669"/>
    <property type="project" value="TreeGrafter"/>
</dbReference>
<feature type="region of interest" description="Disordered" evidence="1">
    <location>
        <begin position="544"/>
        <end position="567"/>
    </location>
</feature>
<dbReference type="GO" id="GO:0000146">
    <property type="term" value="F:microfilament motor activity"/>
    <property type="evidence" value="ECO:0007669"/>
    <property type="project" value="TreeGrafter"/>
</dbReference>
<feature type="compositionally biased region" description="Basic and acidic residues" evidence="1">
    <location>
        <begin position="555"/>
        <end position="567"/>
    </location>
</feature>
<organism evidence="2">
    <name type="scientific">Compsopogon caeruleus</name>
    <dbReference type="NCBI Taxonomy" id="31354"/>
    <lineage>
        <taxon>Eukaryota</taxon>
        <taxon>Rhodophyta</taxon>
        <taxon>Compsopogonophyceae</taxon>
        <taxon>Compsopogonales</taxon>
        <taxon>Compsopogonaceae</taxon>
        <taxon>Compsopogon</taxon>
    </lineage>
</organism>
<sequence>MREDVARDMRGDLESSGSFSRSGEGSGEAAARGTADSGELNAGQPRIRLSQEEIERAKQKREKDQVEELERKEKQGEKLSGFVEGAKNIAGVVGEKVGVFDLGVKARTKLEAAIDEAEKTEPVTSSDKLKRSAARAAKQLGATASTTWTSKILPTIRARLPGPIKDLSDTSLTAIAVGFVVGVVLLPSVFGDGRAPPAPEKKAIDDQTARIRSKLKEPTISTPSSIAERPNTTGVFPPERNQKVTEVPVAPRPSTSYTRPQTKPVADGSESGVSASPSNEKKPVSSENQKPVSSEDRKTVSSEASSTSTTAVAPASTQVPKPAPPVSKPTAVPSGDLVGIVRKEVGPQQNLILSAVSDSLADSTVQVEMAKEFSSLPRDSKIDIVKRALKAARSAGFENVSFVNRAGDTVASAGIDVEFSEDRLRDRSELRALQKEKEALAADNSSLRTATDVLQNELEQTNDSIVSMKEEYNKSLASLKKENLSMSEQIQDLTKEVGQMPDRAALEARVIDAEKENVRLTDAVDALSRQVGRARDAEETAIKDRDQAKQALAAAEEREAQAREAGERRAAELEAKFNNSLKSEIEKVRAESQLEVAKVQESSNQSIQAQEAKLKQVVDELSRVKEESAKQISGLEVRLEEGRLASEKRLEAAIQTEREKSQNAIASIRSEADQAIESYKKELASQKASSEKLIREEQKSSNELRQKLERVEKSSKVEKLRLEEQIRTLRARRQDTSASPNVTEGGSTTAPAQSTDAGQVNP</sequence>
<feature type="region of interest" description="Disordered" evidence="1">
    <location>
        <begin position="728"/>
        <end position="762"/>
    </location>
</feature>
<feature type="compositionally biased region" description="Basic and acidic residues" evidence="1">
    <location>
        <begin position="1"/>
        <end position="13"/>
    </location>
</feature>
<dbReference type="EMBL" id="HBGH01015260">
    <property type="protein sequence ID" value="CAD9236446.1"/>
    <property type="molecule type" value="Transcribed_RNA"/>
</dbReference>
<feature type="region of interest" description="Disordered" evidence="1">
    <location>
        <begin position="684"/>
        <end position="715"/>
    </location>
</feature>
<evidence type="ECO:0000313" key="2">
    <source>
        <dbReference type="EMBL" id="CAD9236446.1"/>
    </source>
</evidence>
<feature type="region of interest" description="Disordered" evidence="1">
    <location>
        <begin position="1"/>
        <end position="78"/>
    </location>
</feature>
<dbReference type="GO" id="GO:0005737">
    <property type="term" value="C:cytoplasm"/>
    <property type="evidence" value="ECO:0007669"/>
    <property type="project" value="TreeGrafter"/>
</dbReference>
<feature type="compositionally biased region" description="Polar residues" evidence="1">
    <location>
        <begin position="736"/>
        <end position="762"/>
    </location>
</feature>
<accession>A0A7S1TJ85</accession>
<dbReference type="GO" id="GO:0051015">
    <property type="term" value="F:actin filament binding"/>
    <property type="evidence" value="ECO:0007669"/>
    <property type="project" value="TreeGrafter"/>
</dbReference>
<feature type="compositionally biased region" description="Polar residues" evidence="1">
    <location>
        <begin position="219"/>
        <end position="234"/>
    </location>
</feature>
<dbReference type="PANTHER" id="PTHR45615">
    <property type="entry name" value="MYOSIN HEAVY CHAIN, NON-MUSCLE"/>
    <property type="match status" value="1"/>
</dbReference>
<protein>
    <submittedName>
        <fullName evidence="2">Uncharacterized protein</fullName>
    </submittedName>
</protein>
<reference evidence="2" key="1">
    <citation type="submission" date="2021-01" db="EMBL/GenBank/DDBJ databases">
        <authorList>
            <person name="Corre E."/>
            <person name="Pelletier E."/>
            <person name="Niang G."/>
            <person name="Scheremetjew M."/>
            <person name="Finn R."/>
            <person name="Kale V."/>
            <person name="Holt S."/>
            <person name="Cochrane G."/>
            <person name="Meng A."/>
            <person name="Brown T."/>
            <person name="Cohen L."/>
        </authorList>
    </citation>
    <scope>NUCLEOTIDE SEQUENCE</scope>
    <source>
        <strain evidence="2">SAG 36.94</strain>
    </source>
</reference>
<proteinExistence type="predicted"/>
<feature type="compositionally biased region" description="Low complexity" evidence="1">
    <location>
        <begin position="14"/>
        <end position="33"/>
    </location>
</feature>
<dbReference type="AlphaFoldDB" id="A0A7S1TJ85"/>
<feature type="compositionally biased region" description="Basic and acidic residues" evidence="1">
    <location>
        <begin position="49"/>
        <end position="77"/>
    </location>
</feature>
<gene>
    <name evidence="2" type="ORF">CCAE0312_LOCUS8540</name>
</gene>